<organism evidence="8 9">
    <name type="scientific">Pangasianodon hypophthalmus</name>
    <name type="common">Striped catfish</name>
    <name type="synonym">Helicophagus hypophthalmus</name>
    <dbReference type="NCBI Taxonomy" id="310915"/>
    <lineage>
        <taxon>Eukaryota</taxon>
        <taxon>Metazoa</taxon>
        <taxon>Chordata</taxon>
        <taxon>Craniata</taxon>
        <taxon>Vertebrata</taxon>
        <taxon>Euteleostomi</taxon>
        <taxon>Actinopterygii</taxon>
        <taxon>Neopterygii</taxon>
        <taxon>Teleostei</taxon>
        <taxon>Ostariophysi</taxon>
        <taxon>Siluriformes</taxon>
        <taxon>Pangasiidae</taxon>
        <taxon>Pangasianodon</taxon>
    </lineage>
</organism>
<dbReference type="PANTHER" id="PTHR10177">
    <property type="entry name" value="CYCLINS"/>
    <property type="match status" value="1"/>
</dbReference>
<feature type="domain" description="Cyclin-like" evidence="7">
    <location>
        <begin position="80"/>
        <end position="164"/>
    </location>
</feature>
<keyword evidence="4" id="KW-0131">Cell cycle</keyword>
<dbReference type="GO" id="GO:0051301">
    <property type="term" value="P:cell division"/>
    <property type="evidence" value="ECO:0007669"/>
    <property type="project" value="UniProtKB-KW"/>
</dbReference>
<evidence type="ECO:0000256" key="3">
    <source>
        <dbReference type="ARBA" id="ARBA00023127"/>
    </source>
</evidence>
<accession>A0A5N5KAI5</accession>
<evidence type="ECO:0000313" key="9">
    <source>
        <dbReference type="Proteomes" id="UP000327468"/>
    </source>
</evidence>
<dbReference type="SMART" id="SM00385">
    <property type="entry name" value="CYCLIN"/>
    <property type="match status" value="1"/>
</dbReference>
<dbReference type="EMBL" id="VFJC01000025">
    <property type="protein sequence ID" value="KAB5528372.1"/>
    <property type="molecule type" value="Genomic_DNA"/>
</dbReference>
<comment type="caution">
    <text evidence="8">The sequence shown here is derived from an EMBL/GenBank/DDBJ whole genome shotgun (WGS) entry which is preliminary data.</text>
</comment>
<dbReference type="Proteomes" id="UP000327468">
    <property type="component" value="Chromosome 24"/>
</dbReference>
<evidence type="ECO:0000256" key="4">
    <source>
        <dbReference type="ARBA" id="ARBA00023306"/>
    </source>
</evidence>
<evidence type="ECO:0000313" key="8">
    <source>
        <dbReference type="EMBL" id="KAB5528372.1"/>
    </source>
</evidence>
<evidence type="ECO:0000256" key="5">
    <source>
        <dbReference type="RuleBase" id="RU000383"/>
    </source>
</evidence>
<evidence type="ECO:0000256" key="6">
    <source>
        <dbReference type="SAM" id="MobiDB-lite"/>
    </source>
</evidence>
<sequence length="319" mass="36344">MRVNMSTFSDSGFEEDLHSPAASREQRARPRARLSAERLHCDHDESCFIIQTHKQHHFQARDCLARQPQITAEARCKLVSWLLAVYKHFKLSFESCCLAVNIMDRFLVTTSVAADCFQLLGVTSLLIATKHVEVCSPRIKQLLSLCCDAFSREQLCNLECLILLRLNFRLAAPTLAFFLDYFVSRELSRYAIGTEEKIPDEGNNSRSWKAPEEQLFSVKRYKCLAGKVCELSLADYAFNKYRPSVIVQSALNLAKDLLRRQLKESSVKHTSSSEMLDFLCVADNNSQALDDHTLIQQCTQELKLLVSLNQESIQDLITL</sequence>
<evidence type="ECO:0000256" key="2">
    <source>
        <dbReference type="ARBA" id="ARBA00022618"/>
    </source>
</evidence>
<dbReference type="Pfam" id="PF00134">
    <property type="entry name" value="Cyclin_N"/>
    <property type="match status" value="1"/>
</dbReference>
<dbReference type="InterPro" id="IPR013763">
    <property type="entry name" value="Cyclin-like_dom"/>
</dbReference>
<dbReference type="InterPro" id="IPR039361">
    <property type="entry name" value="Cyclin"/>
</dbReference>
<dbReference type="InterPro" id="IPR036915">
    <property type="entry name" value="Cyclin-like_sf"/>
</dbReference>
<dbReference type="InterPro" id="IPR004367">
    <property type="entry name" value="Cyclin_C-dom"/>
</dbReference>
<dbReference type="Pfam" id="PF02984">
    <property type="entry name" value="Cyclin_C"/>
    <property type="match status" value="1"/>
</dbReference>
<keyword evidence="2" id="KW-0132">Cell division</keyword>
<dbReference type="Gene3D" id="1.10.472.10">
    <property type="entry name" value="Cyclin-like"/>
    <property type="match status" value="2"/>
</dbReference>
<dbReference type="InterPro" id="IPR006671">
    <property type="entry name" value="Cyclin_N"/>
</dbReference>
<dbReference type="OrthoDB" id="5590282at2759"/>
<dbReference type="SUPFAM" id="SSF47954">
    <property type="entry name" value="Cyclin-like"/>
    <property type="match status" value="2"/>
</dbReference>
<gene>
    <name evidence="8" type="ORF">PHYPO_G00139500</name>
</gene>
<keyword evidence="9" id="KW-1185">Reference proteome</keyword>
<dbReference type="FunFam" id="1.10.472.10:FF:000001">
    <property type="entry name" value="G2/mitotic-specific cyclin"/>
    <property type="match status" value="1"/>
</dbReference>
<comment type="similarity">
    <text evidence="1">Belongs to the cyclin family. Cyclin AB subfamily.</text>
</comment>
<feature type="compositionally biased region" description="Polar residues" evidence="6">
    <location>
        <begin position="1"/>
        <end position="10"/>
    </location>
</feature>
<reference evidence="8 9" key="1">
    <citation type="submission" date="2019-06" db="EMBL/GenBank/DDBJ databases">
        <title>A chromosome-scale genome assembly of the striped catfish, Pangasianodon hypophthalmus.</title>
        <authorList>
            <person name="Wen M."/>
            <person name="Zahm M."/>
            <person name="Roques C."/>
            <person name="Cabau C."/>
            <person name="Klopp C."/>
            <person name="Donnadieu C."/>
            <person name="Jouanno E."/>
            <person name="Avarre J.-C."/>
            <person name="Campet M."/>
            <person name="Ha T.T.T."/>
            <person name="Dugue R."/>
            <person name="Lampietro C."/>
            <person name="Louis A."/>
            <person name="Herpin A."/>
            <person name="Echchiki A."/>
            <person name="Berthelot C."/>
            <person name="Parey E."/>
            <person name="Roest-Crollius H."/>
            <person name="Braasch I."/>
            <person name="Postlethwait J."/>
            <person name="Bobe J."/>
            <person name="Montfort J."/>
            <person name="Bouchez O."/>
            <person name="Begum T."/>
            <person name="Schartl M."/>
            <person name="Guiguen Y."/>
        </authorList>
    </citation>
    <scope>NUCLEOTIDE SEQUENCE [LARGE SCALE GENOMIC DNA]</scope>
    <source>
        <strain evidence="8 9">Indonesia</strain>
        <tissue evidence="8">Blood</tissue>
    </source>
</reference>
<evidence type="ECO:0000259" key="7">
    <source>
        <dbReference type="SMART" id="SM00385"/>
    </source>
</evidence>
<evidence type="ECO:0000256" key="1">
    <source>
        <dbReference type="ARBA" id="ARBA00006955"/>
    </source>
</evidence>
<name>A0A5N5KAI5_PANHP</name>
<dbReference type="AlphaFoldDB" id="A0A5N5KAI5"/>
<keyword evidence="3 5" id="KW-0195">Cyclin</keyword>
<protein>
    <recommendedName>
        <fullName evidence="7">Cyclin-like domain-containing protein</fullName>
    </recommendedName>
</protein>
<proteinExistence type="inferred from homology"/>
<feature type="region of interest" description="Disordered" evidence="6">
    <location>
        <begin position="1"/>
        <end position="29"/>
    </location>
</feature>